<proteinExistence type="predicted"/>
<dbReference type="EMBL" id="DAAUHO010000005">
    <property type="protein sequence ID" value="HAF2854488.1"/>
    <property type="molecule type" value="Genomic_DNA"/>
</dbReference>
<dbReference type="RefSeq" id="WP_265701606.1">
    <property type="nucleotide sequence ID" value="NZ_CBDHTZ010000007.1"/>
</dbReference>
<accession>A0A744UF79</accession>
<organism evidence="1">
    <name type="scientific">Salmonella enterica</name>
    <name type="common">Salmonella choleraesuis</name>
    <dbReference type="NCBI Taxonomy" id="28901"/>
    <lineage>
        <taxon>Bacteria</taxon>
        <taxon>Pseudomonadati</taxon>
        <taxon>Pseudomonadota</taxon>
        <taxon>Gammaproteobacteria</taxon>
        <taxon>Enterobacterales</taxon>
        <taxon>Enterobacteriaceae</taxon>
        <taxon>Salmonella</taxon>
    </lineage>
</organism>
<comment type="caution">
    <text evidence="1">The sequence shown here is derived from an EMBL/GenBank/DDBJ whole genome shotgun (WGS) entry which is preliminary data.</text>
</comment>
<name>A0A744UF79_SALER</name>
<dbReference type="AlphaFoldDB" id="A0A744UF79"/>
<reference evidence="1" key="1">
    <citation type="journal article" date="2018" name="Genome Biol.">
        <title>SKESA: strategic k-mer extension for scrupulous assemblies.</title>
        <authorList>
            <person name="Souvorov A."/>
            <person name="Agarwala R."/>
            <person name="Lipman D.J."/>
        </authorList>
    </citation>
    <scope>NUCLEOTIDE SEQUENCE</scope>
    <source>
        <strain evidence="1">MA.JE_S09-001623</strain>
    </source>
</reference>
<gene>
    <name evidence="1" type="ORF">G8K00_001824</name>
</gene>
<evidence type="ECO:0000313" key="1">
    <source>
        <dbReference type="EMBL" id="HAF2854488.1"/>
    </source>
</evidence>
<protein>
    <submittedName>
        <fullName evidence="1">Uncharacterized protein</fullName>
    </submittedName>
</protein>
<sequence>MSTPVPDEAPKDINCGRLFTESQIRAAFVKWCDDYKHNPNAYQDGDSTDGEACADYLIQVMTEHPH</sequence>
<reference evidence="1" key="2">
    <citation type="submission" date="2020-02" db="EMBL/GenBank/DDBJ databases">
        <authorList>
            <consortium name="NCBI Pathogen Detection Project"/>
        </authorList>
    </citation>
    <scope>NUCLEOTIDE SEQUENCE</scope>
    <source>
        <strain evidence="1">MA.JE_S09-001623</strain>
    </source>
</reference>